<dbReference type="SUPFAM" id="SSF47986">
    <property type="entry name" value="DEATH domain"/>
    <property type="match status" value="1"/>
</dbReference>
<dbReference type="GO" id="GO:0005829">
    <property type="term" value="C:cytosol"/>
    <property type="evidence" value="ECO:0007669"/>
    <property type="project" value="TreeGrafter"/>
</dbReference>
<dbReference type="Gene3D" id="3.40.50.1580">
    <property type="entry name" value="Nucleoside phosphorylase domain"/>
    <property type="match status" value="1"/>
</dbReference>
<dbReference type="InterPro" id="IPR035994">
    <property type="entry name" value="Nucleoside_phosphorylase_sf"/>
</dbReference>
<dbReference type="InParanoid" id="A0A1X7U874"/>
<dbReference type="GO" id="GO:0009116">
    <property type="term" value="P:nucleoside metabolic process"/>
    <property type="evidence" value="ECO:0007669"/>
    <property type="project" value="InterPro"/>
</dbReference>
<dbReference type="SUPFAM" id="SSF53167">
    <property type="entry name" value="Purine and uridine phosphorylases"/>
    <property type="match status" value="1"/>
</dbReference>
<dbReference type="OrthoDB" id="1658288at2759"/>
<dbReference type="InterPro" id="IPR000845">
    <property type="entry name" value="Nucleoside_phosphorylase_d"/>
</dbReference>
<dbReference type="GO" id="GO:0008930">
    <property type="term" value="F:methylthioadenosine nucleosidase activity"/>
    <property type="evidence" value="ECO:0007669"/>
    <property type="project" value="TreeGrafter"/>
</dbReference>
<feature type="chain" id="PRO_5010879089" description="Death domain-containing protein" evidence="2">
    <location>
        <begin position="21"/>
        <end position="433"/>
    </location>
</feature>
<dbReference type="InterPro" id="IPR000488">
    <property type="entry name" value="Death_dom"/>
</dbReference>
<feature type="signal peptide" evidence="2">
    <location>
        <begin position="1"/>
        <end position="20"/>
    </location>
</feature>
<dbReference type="InterPro" id="IPR011029">
    <property type="entry name" value="DEATH-like_dom_sf"/>
</dbReference>
<evidence type="ECO:0000313" key="4">
    <source>
        <dbReference type="EnsemblMetazoa" id="Aqu2.1.24132_001"/>
    </source>
</evidence>
<dbReference type="AlphaFoldDB" id="A0A1X7U874"/>
<dbReference type="GO" id="GO:0008782">
    <property type="term" value="F:adenosylhomocysteine nucleosidase activity"/>
    <property type="evidence" value="ECO:0007669"/>
    <property type="project" value="TreeGrafter"/>
</dbReference>
<dbReference type="EnsemblMetazoa" id="Aqu2.1.24132_001">
    <property type="protein sequence ID" value="Aqu2.1.24132_001"/>
    <property type="gene ID" value="Aqu2.1.24132"/>
</dbReference>
<name>A0A1X7U874_AMPQE</name>
<dbReference type="GO" id="GO:0007165">
    <property type="term" value="P:signal transduction"/>
    <property type="evidence" value="ECO:0007669"/>
    <property type="project" value="InterPro"/>
</dbReference>
<reference evidence="4" key="1">
    <citation type="submission" date="2017-05" db="UniProtKB">
        <authorList>
            <consortium name="EnsemblMetazoa"/>
        </authorList>
    </citation>
    <scope>IDENTIFICATION</scope>
</reference>
<keyword evidence="2" id="KW-0732">Signal</keyword>
<evidence type="ECO:0000256" key="2">
    <source>
        <dbReference type="SAM" id="SignalP"/>
    </source>
</evidence>
<proteinExistence type="predicted"/>
<dbReference type="CDD" id="cd01670">
    <property type="entry name" value="Death"/>
    <property type="match status" value="1"/>
</dbReference>
<dbReference type="GO" id="GO:0019284">
    <property type="term" value="P:L-methionine salvage from S-adenosylmethionine"/>
    <property type="evidence" value="ECO:0007669"/>
    <property type="project" value="TreeGrafter"/>
</dbReference>
<feature type="compositionally biased region" description="Acidic residues" evidence="1">
    <location>
        <begin position="148"/>
        <end position="160"/>
    </location>
</feature>
<dbReference type="PANTHER" id="PTHR46832">
    <property type="entry name" value="5'-METHYLTHIOADENOSINE/S-ADENOSYLHOMOCYSTEINE NUCLEOSIDASE"/>
    <property type="match status" value="1"/>
</dbReference>
<dbReference type="Gene3D" id="1.10.533.10">
    <property type="entry name" value="Death Domain, Fas"/>
    <property type="match status" value="1"/>
</dbReference>
<feature type="region of interest" description="Disordered" evidence="1">
    <location>
        <begin position="119"/>
        <end position="170"/>
    </location>
</feature>
<protein>
    <recommendedName>
        <fullName evidence="3">Death domain-containing protein</fullName>
    </recommendedName>
</protein>
<organism evidence="4">
    <name type="scientific">Amphimedon queenslandica</name>
    <name type="common">Sponge</name>
    <dbReference type="NCBI Taxonomy" id="400682"/>
    <lineage>
        <taxon>Eukaryota</taxon>
        <taxon>Metazoa</taxon>
        <taxon>Porifera</taxon>
        <taxon>Demospongiae</taxon>
        <taxon>Heteroscleromorpha</taxon>
        <taxon>Haplosclerida</taxon>
        <taxon>Niphatidae</taxon>
        <taxon>Amphimedon</taxon>
    </lineage>
</organism>
<dbReference type="eggNOG" id="ENOG502T344">
    <property type="taxonomic scope" value="Eukaryota"/>
</dbReference>
<feature type="domain" description="Death" evidence="3">
    <location>
        <begin position="41"/>
        <end position="107"/>
    </location>
</feature>
<dbReference type="PROSITE" id="PS50017">
    <property type="entry name" value="DEATH_DOMAIN"/>
    <property type="match status" value="1"/>
</dbReference>
<dbReference type="Pfam" id="PF01048">
    <property type="entry name" value="PNP_UDP_1"/>
    <property type="match status" value="1"/>
</dbReference>
<evidence type="ECO:0000256" key="1">
    <source>
        <dbReference type="SAM" id="MobiDB-lite"/>
    </source>
</evidence>
<accession>A0A1X7U874</accession>
<sequence length="433" mass="48241">MSFIPTLLLFSLQLIYLAEGLNIRDLDNVIQNLEDAQFNTADWDKLGRKLGLHKNTLDVISVNERGDVDRCFTECLVKWLSRADDVDSKCNGKPSYSSLADALDQMKNNKHQADYIRGLSRGKKPAKRRKLDPASTKKCGSEYKYNDGESEACAADEETDGPPQDLPDWQYDDKIINRVPETQEFHKDLVKDIEILLMPATTSEEDLVVYYLKKSSKKVIETYIDGLRIYIGHYGKSKVIVVMTAPDKSRQGPIHAGVITSKMLEKFLRIKYVVAVGVCFGMDPGKQKLGDVIISGTICDFTNKREGLGENEYQRGPQHQVKPAILNKFRPTHGFEMPHNITVSTGVLISTGSLIDNPDVKKKLLDQKPDAIAGEMEGAGIMTAIDYAPERGVSAIVIKGIGDWGDGDKEATKKWKPFAARAAAHYVYAVLNK</sequence>
<evidence type="ECO:0000259" key="3">
    <source>
        <dbReference type="PROSITE" id="PS50017"/>
    </source>
</evidence>
<feature type="compositionally biased region" description="Basic residues" evidence="1">
    <location>
        <begin position="120"/>
        <end position="130"/>
    </location>
</feature>
<dbReference type="PANTHER" id="PTHR46832:SF1">
    <property type="entry name" value="5'-METHYLTHIOADENOSINE_S-ADENOSYLHOMOCYSTEINE NUCLEOSIDASE"/>
    <property type="match status" value="1"/>
</dbReference>